<dbReference type="PROSITE" id="PS51257">
    <property type="entry name" value="PROKAR_LIPOPROTEIN"/>
    <property type="match status" value="1"/>
</dbReference>
<feature type="domain" description="Solute-binding protein family 3/N-terminal" evidence="4">
    <location>
        <begin position="36"/>
        <end position="261"/>
    </location>
</feature>
<feature type="signal peptide" evidence="3">
    <location>
        <begin position="1"/>
        <end position="28"/>
    </location>
</feature>
<dbReference type="InterPro" id="IPR001638">
    <property type="entry name" value="Solute-binding_3/MltF_N"/>
</dbReference>
<name>A0A9D1WBT3_9GAMM</name>
<dbReference type="Gene3D" id="3.40.190.10">
    <property type="entry name" value="Periplasmic binding protein-like II"/>
    <property type="match status" value="2"/>
</dbReference>
<dbReference type="SUPFAM" id="SSF53850">
    <property type="entry name" value="Periplasmic binding protein-like II"/>
    <property type="match status" value="1"/>
</dbReference>
<reference evidence="5" key="1">
    <citation type="journal article" date="2021" name="PeerJ">
        <title>Extensive microbial diversity within the chicken gut microbiome revealed by metagenomics and culture.</title>
        <authorList>
            <person name="Gilroy R."/>
            <person name="Ravi A."/>
            <person name="Getino M."/>
            <person name="Pursley I."/>
            <person name="Horton D.L."/>
            <person name="Alikhan N.F."/>
            <person name="Baker D."/>
            <person name="Gharbi K."/>
            <person name="Hall N."/>
            <person name="Watson M."/>
            <person name="Adriaenssens E.M."/>
            <person name="Foster-Nyarko E."/>
            <person name="Jarju S."/>
            <person name="Secka A."/>
            <person name="Antonio M."/>
            <person name="Oren A."/>
            <person name="Chaudhuri R.R."/>
            <person name="La Ragione R."/>
            <person name="Hildebrand F."/>
            <person name="Pallen M.J."/>
        </authorList>
    </citation>
    <scope>NUCLEOTIDE SEQUENCE</scope>
    <source>
        <strain evidence="5">USASDec5-558</strain>
    </source>
</reference>
<dbReference type="SMART" id="SM00062">
    <property type="entry name" value="PBPb"/>
    <property type="match status" value="1"/>
</dbReference>
<evidence type="ECO:0000259" key="4">
    <source>
        <dbReference type="SMART" id="SM00062"/>
    </source>
</evidence>
<organism evidence="5 6">
    <name type="scientific">Candidatus Anaerobiospirillum pullistercoris</name>
    <dbReference type="NCBI Taxonomy" id="2838452"/>
    <lineage>
        <taxon>Bacteria</taxon>
        <taxon>Pseudomonadati</taxon>
        <taxon>Pseudomonadota</taxon>
        <taxon>Gammaproteobacteria</taxon>
        <taxon>Aeromonadales</taxon>
        <taxon>Succinivibrionaceae</taxon>
        <taxon>Anaerobiospirillum</taxon>
    </lineage>
</organism>
<evidence type="ECO:0000313" key="6">
    <source>
        <dbReference type="Proteomes" id="UP000886829"/>
    </source>
</evidence>
<accession>A0A9D1WBT3</accession>
<comment type="similarity">
    <text evidence="1">Belongs to the bacterial solute-binding protein 3 family.</text>
</comment>
<dbReference type="EMBL" id="DXEV01000012">
    <property type="protein sequence ID" value="HIX55918.1"/>
    <property type="molecule type" value="Genomic_DNA"/>
</dbReference>
<sequence length="275" mass="30809">MGWKDWKNRVAAAVMAVGLLACSSVSHAMGELENVTLDVFVNPVGAPMGFIEDSVNRPQGIDVDIVFELQRRLLFTLRENRIFPLSRDAAFQRLENGTADLVVGGISYTKERAKKYDFTPIYFRSCLVVVYSKRHHPEINNMFDLKGLKVGYKRGSPTLNFVEQTGGKGVPFDDNLMALFQVSDGQLDALIYDRPPMVDFVRTMDSLDLAVTNDVFGEEASAFAFALPKDSRYGFLISETLETMLADGTIDAILKKWHAEKVEDLRKNQQQITGL</sequence>
<evidence type="ECO:0000256" key="1">
    <source>
        <dbReference type="ARBA" id="ARBA00010333"/>
    </source>
</evidence>
<feature type="chain" id="PRO_5038745217" evidence="3">
    <location>
        <begin position="29"/>
        <end position="275"/>
    </location>
</feature>
<proteinExistence type="inferred from homology"/>
<gene>
    <name evidence="5" type="ORF">H9850_00410</name>
</gene>
<keyword evidence="2 3" id="KW-0732">Signal</keyword>
<dbReference type="PANTHER" id="PTHR35936">
    <property type="entry name" value="MEMBRANE-BOUND LYTIC MUREIN TRANSGLYCOSYLASE F"/>
    <property type="match status" value="1"/>
</dbReference>
<dbReference type="Pfam" id="PF00497">
    <property type="entry name" value="SBP_bac_3"/>
    <property type="match status" value="1"/>
</dbReference>
<dbReference type="AlphaFoldDB" id="A0A9D1WBT3"/>
<comment type="caution">
    <text evidence="5">The sequence shown here is derived from an EMBL/GenBank/DDBJ whole genome shotgun (WGS) entry which is preliminary data.</text>
</comment>
<dbReference type="CDD" id="cd13530">
    <property type="entry name" value="PBP2_peptides_like"/>
    <property type="match status" value="1"/>
</dbReference>
<protein>
    <submittedName>
        <fullName evidence="5">ABC transporter substrate-binding protein</fullName>
    </submittedName>
</protein>
<dbReference type="PANTHER" id="PTHR35936:SF38">
    <property type="entry name" value="GLUTAMINE-BINDING PERIPLASMIC PROTEIN"/>
    <property type="match status" value="1"/>
</dbReference>
<dbReference type="Proteomes" id="UP000886829">
    <property type="component" value="Unassembled WGS sequence"/>
</dbReference>
<evidence type="ECO:0000256" key="3">
    <source>
        <dbReference type="SAM" id="SignalP"/>
    </source>
</evidence>
<evidence type="ECO:0000256" key="2">
    <source>
        <dbReference type="ARBA" id="ARBA00022729"/>
    </source>
</evidence>
<reference evidence="5" key="2">
    <citation type="submission" date="2021-04" db="EMBL/GenBank/DDBJ databases">
        <authorList>
            <person name="Gilroy R."/>
        </authorList>
    </citation>
    <scope>NUCLEOTIDE SEQUENCE</scope>
    <source>
        <strain evidence="5">USASDec5-558</strain>
    </source>
</reference>
<evidence type="ECO:0000313" key="5">
    <source>
        <dbReference type="EMBL" id="HIX55918.1"/>
    </source>
</evidence>